<comment type="caution">
    <text evidence="1">The sequence shown here is derived from an EMBL/GenBank/DDBJ whole genome shotgun (WGS) entry which is preliminary data.</text>
</comment>
<dbReference type="SUPFAM" id="SSF53335">
    <property type="entry name" value="S-adenosyl-L-methionine-dependent methyltransferases"/>
    <property type="match status" value="1"/>
</dbReference>
<sequence length="182" mass="19655">MMLEITNGQLFLAPIGENPSKIINIGTGTEIWAIEMGDRFPSAEILGLDLSPIQPLWVPTNVRFMIDDVEDEWASGSGWDFAHLRALQTRLISTKSPCSATPSAGRASAATVMFSDPRVLGGLNMDGGFISPAEDRGADRAFLNLGQPDHRIKDPTWVNVADASRGPYAELDVAKLRPVHGA</sequence>
<keyword evidence="2" id="KW-1185">Reference proteome</keyword>
<dbReference type="Pfam" id="PF13489">
    <property type="entry name" value="Methyltransf_23"/>
    <property type="match status" value="1"/>
</dbReference>
<accession>A0AA39XME4</accession>
<evidence type="ECO:0000313" key="2">
    <source>
        <dbReference type="Proteomes" id="UP001174934"/>
    </source>
</evidence>
<organism evidence="1 2">
    <name type="scientific">Bombardia bombarda</name>
    <dbReference type="NCBI Taxonomy" id="252184"/>
    <lineage>
        <taxon>Eukaryota</taxon>
        <taxon>Fungi</taxon>
        <taxon>Dikarya</taxon>
        <taxon>Ascomycota</taxon>
        <taxon>Pezizomycotina</taxon>
        <taxon>Sordariomycetes</taxon>
        <taxon>Sordariomycetidae</taxon>
        <taxon>Sordariales</taxon>
        <taxon>Lasiosphaeriaceae</taxon>
        <taxon>Bombardia</taxon>
    </lineage>
</organism>
<name>A0AA39XME4_9PEZI</name>
<dbReference type="AlphaFoldDB" id="A0AA39XME4"/>
<dbReference type="InterPro" id="IPR029063">
    <property type="entry name" value="SAM-dependent_MTases_sf"/>
</dbReference>
<dbReference type="Gene3D" id="3.40.50.150">
    <property type="entry name" value="Vaccinia Virus protein VP39"/>
    <property type="match status" value="1"/>
</dbReference>
<dbReference type="Proteomes" id="UP001174934">
    <property type="component" value="Unassembled WGS sequence"/>
</dbReference>
<reference evidence="1" key="1">
    <citation type="submission" date="2023-06" db="EMBL/GenBank/DDBJ databases">
        <title>Genome-scale phylogeny and comparative genomics of the fungal order Sordariales.</title>
        <authorList>
            <consortium name="Lawrence Berkeley National Laboratory"/>
            <person name="Hensen N."/>
            <person name="Bonometti L."/>
            <person name="Westerberg I."/>
            <person name="Brannstrom I.O."/>
            <person name="Guillou S."/>
            <person name="Cros-Aarteil S."/>
            <person name="Calhoun S."/>
            <person name="Haridas S."/>
            <person name="Kuo A."/>
            <person name="Mondo S."/>
            <person name="Pangilinan J."/>
            <person name="Riley R."/>
            <person name="LaButti K."/>
            <person name="Andreopoulos B."/>
            <person name="Lipzen A."/>
            <person name="Chen C."/>
            <person name="Yanf M."/>
            <person name="Daum C."/>
            <person name="Ng V."/>
            <person name="Clum A."/>
            <person name="Steindorff A."/>
            <person name="Ohm R."/>
            <person name="Martin F."/>
            <person name="Silar P."/>
            <person name="Natvig D."/>
            <person name="Lalanne C."/>
            <person name="Gautier V."/>
            <person name="Ament-velasquez S.L."/>
            <person name="Kruys A."/>
            <person name="Hutchinson M.I."/>
            <person name="Powell A.J."/>
            <person name="Barry K."/>
            <person name="Miller A.N."/>
            <person name="Grigoriev I.V."/>
            <person name="Debuchy R."/>
            <person name="Gladieux P."/>
            <person name="Thoren M.H."/>
            <person name="Johannesson H."/>
        </authorList>
    </citation>
    <scope>NUCLEOTIDE SEQUENCE</scope>
    <source>
        <strain evidence="1">SMH3391-2</strain>
    </source>
</reference>
<proteinExistence type="predicted"/>
<gene>
    <name evidence="1" type="ORF">B0T17DRAFT_613411</name>
</gene>
<protein>
    <submittedName>
        <fullName evidence="1">Uncharacterized protein</fullName>
    </submittedName>
</protein>
<evidence type="ECO:0000313" key="1">
    <source>
        <dbReference type="EMBL" id="KAK0636723.1"/>
    </source>
</evidence>
<dbReference type="EMBL" id="JAULSR010000001">
    <property type="protein sequence ID" value="KAK0636723.1"/>
    <property type="molecule type" value="Genomic_DNA"/>
</dbReference>